<keyword evidence="3" id="KW-1185">Reference proteome</keyword>
<evidence type="ECO:0000313" key="3">
    <source>
        <dbReference type="Proteomes" id="UP000237271"/>
    </source>
</evidence>
<accession>A0A2P4YI95</accession>
<feature type="compositionally biased region" description="Polar residues" evidence="1">
    <location>
        <begin position="211"/>
        <end position="235"/>
    </location>
</feature>
<dbReference type="AlphaFoldDB" id="A0A2P4YI95"/>
<comment type="caution">
    <text evidence="2">The sequence shown here is derived from an EMBL/GenBank/DDBJ whole genome shotgun (WGS) entry which is preliminary data.</text>
</comment>
<evidence type="ECO:0000256" key="1">
    <source>
        <dbReference type="SAM" id="MobiDB-lite"/>
    </source>
</evidence>
<feature type="region of interest" description="Disordered" evidence="1">
    <location>
        <begin position="370"/>
        <end position="459"/>
    </location>
</feature>
<feature type="compositionally biased region" description="Polar residues" evidence="1">
    <location>
        <begin position="443"/>
        <end position="452"/>
    </location>
</feature>
<feature type="region of interest" description="Disordered" evidence="1">
    <location>
        <begin position="1"/>
        <end position="69"/>
    </location>
</feature>
<feature type="compositionally biased region" description="Basic and acidic residues" evidence="1">
    <location>
        <begin position="257"/>
        <end position="271"/>
    </location>
</feature>
<organism evidence="2 3">
    <name type="scientific">Phytophthora palmivora</name>
    <dbReference type="NCBI Taxonomy" id="4796"/>
    <lineage>
        <taxon>Eukaryota</taxon>
        <taxon>Sar</taxon>
        <taxon>Stramenopiles</taxon>
        <taxon>Oomycota</taxon>
        <taxon>Peronosporomycetes</taxon>
        <taxon>Peronosporales</taxon>
        <taxon>Peronosporaceae</taxon>
        <taxon>Phytophthora</taxon>
    </lineage>
</organism>
<feature type="non-terminal residue" evidence="2">
    <location>
        <position position="1"/>
    </location>
</feature>
<gene>
    <name evidence="2" type="ORF">PHPALM_5076</name>
</gene>
<feature type="compositionally biased region" description="Acidic residues" evidence="1">
    <location>
        <begin position="385"/>
        <end position="400"/>
    </location>
</feature>
<feature type="compositionally biased region" description="Basic and acidic residues" evidence="1">
    <location>
        <begin position="410"/>
        <end position="423"/>
    </location>
</feature>
<reference evidence="2 3" key="1">
    <citation type="journal article" date="2017" name="Genome Biol. Evol.">
        <title>Phytophthora megakarya and P. palmivora, closely related causal agents of cacao black pod rot, underwent increases in genome sizes and gene numbers by different mechanisms.</title>
        <authorList>
            <person name="Ali S.S."/>
            <person name="Shao J."/>
            <person name="Lary D.J."/>
            <person name="Kronmiller B."/>
            <person name="Shen D."/>
            <person name="Strem M.D."/>
            <person name="Amoako-Attah I."/>
            <person name="Akrofi A.Y."/>
            <person name="Begoude B.A."/>
            <person name="Ten Hoopen G.M."/>
            <person name="Coulibaly K."/>
            <person name="Kebe B.I."/>
            <person name="Melnick R.L."/>
            <person name="Guiltinan M.J."/>
            <person name="Tyler B.M."/>
            <person name="Meinhardt L.W."/>
            <person name="Bailey B.A."/>
        </authorList>
    </citation>
    <scope>NUCLEOTIDE SEQUENCE [LARGE SCALE GENOMIC DNA]</scope>
    <source>
        <strain evidence="3">sbr112.9</strain>
    </source>
</reference>
<feature type="compositionally biased region" description="Basic residues" evidence="1">
    <location>
        <begin position="247"/>
        <end position="256"/>
    </location>
</feature>
<feature type="compositionally biased region" description="Polar residues" evidence="1">
    <location>
        <begin position="1"/>
        <end position="11"/>
    </location>
</feature>
<protein>
    <submittedName>
        <fullName evidence="2">Uncharacterized protein</fullName>
    </submittedName>
</protein>
<evidence type="ECO:0000313" key="2">
    <source>
        <dbReference type="EMBL" id="POM77528.1"/>
    </source>
</evidence>
<sequence>GLLDNTGNTLVDKSEAKEARQVPLSGATSKSSGADICEADSKASADAAISGTDLESKAPKVDQKDAPEFKTPRHATLEDVRGLIFAGMLRQEEVDLPDFLVPECPPHWKLPDPPNLKTNAYLVGEHTDFTGNWERLHDLFKLCVKDTKPPESWDTVVNVAAMDKRKAVVAPYPEKSQRMPPSSGSDSTNRPEVLDLTSPGSSSQSGSGAGNETQGSKESQSSTKHFKSKQSPDSKTSGKRLQPAASKVRKVQRRPKDHQPGRDSVRRAGEKTVVSKEAAHSMLPGGVVWKEVRPDVRQAILAGLKYDTAMEWIGSDRAAHGHFRQPQLVKMLVSMMYWRRLDRTPWSKYVPEAYYEMADERLDRRLRRGDVPAPWGNLDDHVVYPDEDADSTVDDIENDPEYQPPAQEPEETKRPRSDPKETSQDSNPKPKKQRCKATKKDTSAPQGSSGSLGNKIITRPKHPSVLARKSYAELTVDDLQTADDPENEYEIHKYSYDVIHDRWNRGAYQEILDSEPWVTMLQGRIRVFYFHERDMLYAKALKLVEDIVDVMHKHAQAIWERGHWVPIPTEEKADIVLESQPRSLAISRQVLLLDMGGS</sequence>
<proteinExistence type="predicted"/>
<feature type="region of interest" description="Disordered" evidence="1">
    <location>
        <begin position="168"/>
        <end position="271"/>
    </location>
</feature>
<name>A0A2P4YI95_9STRA</name>
<dbReference type="Proteomes" id="UP000237271">
    <property type="component" value="Unassembled WGS sequence"/>
</dbReference>
<dbReference type="EMBL" id="NCKW01002528">
    <property type="protein sequence ID" value="POM77528.1"/>
    <property type="molecule type" value="Genomic_DNA"/>
</dbReference>
<feature type="compositionally biased region" description="Basic and acidic residues" evidence="1">
    <location>
        <begin position="54"/>
        <end position="69"/>
    </location>
</feature>
<feature type="compositionally biased region" description="Polar residues" evidence="1">
    <location>
        <begin position="179"/>
        <end position="190"/>
    </location>
</feature>